<sequence>MRVPAEAQQPQCILPQSLIDSLYLQCEKYSRKMDNTCRIINYNKFNTIASYTDKNEARQRHDPPNVQLRDCEHDLRDPVGCATASAMSPQQCTPSDLLDLRDLAATARVVQHAALAQLDTSALRARALHARERTACGDGARGARCLARAPHTSPTQHYTPASAAQLLQHVDNPRESADTRAQLAAMARVVQHAALAQLDASALRTRAPRKIAQRWRAWCTQPPERGGDRASGVGRSHACTVCAIVESARARRGLSRRRMKITRGAHRGGGRRARWGPSRRRREITREHRTLESAQRWRRDVCKGGATCARAGLCDGAMCARAGRRMQGRGYEQQIAGVSSARRNECVCGGRWAAGVARGGRDMGANGGPGGDRRAGSGRGPK</sequence>
<accession>A0AAD6UZD1</accession>
<evidence type="ECO:0000313" key="3">
    <source>
        <dbReference type="Proteomes" id="UP001219525"/>
    </source>
</evidence>
<dbReference type="Proteomes" id="UP001219525">
    <property type="component" value="Unassembled WGS sequence"/>
</dbReference>
<organism evidence="2 3">
    <name type="scientific">Mycena pura</name>
    <dbReference type="NCBI Taxonomy" id="153505"/>
    <lineage>
        <taxon>Eukaryota</taxon>
        <taxon>Fungi</taxon>
        <taxon>Dikarya</taxon>
        <taxon>Basidiomycota</taxon>
        <taxon>Agaricomycotina</taxon>
        <taxon>Agaricomycetes</taxon>
        <taxon>Agaricomycetidae</taxon>
        <taxon>Agaricales</taxon>
        <taxon>Marasmiineae</taxon>
        <taxon>Mycenaceae</taxon>
        <taxon>Mycena</taxon>
    </lineage>
</organism>
<reference evidence="2" key="1">
    <citation type="submission" date="2023-03" db="EMBL/GenBank/DDBJ databases">
        <title>Massive genome expansion in bonnet fungi (Mycena s.s.) driven by repeated elements and novel gene families across ecological guilds.</title>
        <authorList>
            <consortium name="Lawrence Berkeley National Laboratory"/>
            <person name="Harder C.B."/>
            <person name="Miyauchi S."/>
            <person name="Viragh M."/>
            <person name="Kuo A."/>
            <person name="Thoen E."/>
            <person name="Andreopoulos B."/>
            <person name="Lu D."/>
            <person name="Skrede I."/>
            <person name="Drula E."/>
            <person name="Henrissat B."/>
            <person name="Morin E."/>
            <person name="Kohler A."/>
            <person name="Barry K."/>
            <person name="LaButti K."/>
            <person name="Morin E."/>
            <person name="Salamov A."/>
            <person name="Lipzen A."/>
            <person name="Mereny Z."/>
            <person name="Hegedus B."/>
            <person name="Baldrian P."/>
            <person name="Stursova M."/>
            <person name="Weitz H."/>
            <person name="Taylor A."/>
            <person name="Grigoriev I.V."/>
            <person name="Nagy L.G."/>
            <person name="Martin F."/>
            <person name="Kauserud H."/>
        </authorList>
    </citation>
    <scope>NUCLEOTIDE SEQUENCE</scope>
    <source>
        <strain evidence="2">9144</strain>
    </source>
</reference>
<dbReference type="EMBL" id="JARJCW010000071">
    <property type="protein sequence ID" value="KAJ7198714.1"/>
    <property type="molecule type" value="Genomic_DNA"/>
</dbReference>
<proteinExistence type="predicted"/>
<protein>
    <submittedName>
        <fullName evidence="2">Uncharacterized protein</fullName>
    </submittedName>
</protein>
<keyword evidence="3" id="KW-1185">Reference proteome</keyword>
<comment type="caution">
    <text evidence="2">The sequence shown here is derived from an EMBL/GenBank/DDBJ whole genome shotgun (WGS) entry which is preliminary data.</text>
</comment>
<evidence type="ECO:0000256" key="1">
    <source>
        <dbReference type="SAM" id="MobiDB-lite"/>
    </source>
</evidence>
<name>A0AAD6UZD1_9AGAR</name>
<gene>
    <name evidence="2" type="ORF">GGX14DRAFT_664817</name>
</gene>
<evidence type="ECO:0000313" key="2">
    <source>
        <dbReference type="EMBL" id="KAJ7198714.1"/>
    </source>
</evidence>
<feature type="region of interest" description="Disordered" evidence="1">
    <location>
        <begin position="358"/>
        <end position="382"/>
    </location>
</feature>
<dbReference type="AlphaFoldDB" id="A0AAD6UZD1"/>